<keyword evidence="3 5" id="KW-0067">ATP-binding</keyword>
<dbReference type="CDD" id="cd03230">
    <property type="entry name" value="ABC_DR_subfamily_A"/>
    <property type="match status" value="1"/>
</dbReference>
<dbReference type="KEGG" id="ifn:GM661_05355"/>
<proteinExistence type="predicted"/>
<evidence type="ECO:0000256" key="1">
    <source>
        <dbReference type="ARBA" id="ARBA00022448"/>
    </source>
</evidence>
<evidence type="ECO:0000259" key="4">
    <source>
        <dbReference type="PROSITE" id="PS50893"/>
    </source>
</evidence>
<dbReference type="RefSeq" id="WP_230869077.1">
    <property type="nucleotide sequence ID" value="NZ_CP046640.1"/>
</dbReference>
<evidence type="ECO:0000313" key="6">
    <source>
        <dbReference type="Proteomes" id="UP000665020"/>
    </source>
</evidence>
<evidence type="ECO:0000256" key="2">
    <source>
        <dbReference type="ARBA" id="ARBA00022741"/>
    </source>
</evidence>
<evidence type="ECO:0000256" key="3">
    <source>
        <dbReference type="ARBA" id="ARBA00022840"/>
    </source>
</evidence>
<organism evidence="5 6">
    <name type="scientific">Iocasia fonsfrigidae</name>
    <dbReference type="NCBI Taxonomy" id="2682810"/>
    <lineage>
        <taxon>Bacteria</taxon>
        <taxon>Bacillati</taxon>
        <taxon>Bacillota</taxon>
        <taxon>Clostridia</taxon>
        <taxon>Halanaerobiales</taxon>
        <taxon>Halanaerobiaceae</taxon>
        <taxon>Iocasia</taxon>
    </lineage>
</organism>
<dbReference type="Proteomes" id="UP000665020">
    <property type="component" value="Chromosome"/>
</dbReference>
<feature type="domain" description="ABC transporter" evidence="4">
    <location>
        <begin position="2"/>
        <end position="232"/>
    </location>
</feature>
<dbReference type="InterPro" id="IPR003593">
    <property type="entry name" value="AAA+_ATPase"/>
</dbReference>
<protein>
    <submittedName>
        <fullName evidence="5">ATP-binding cassette domain-containing protein</fullName>
    </submittedName>
</protein>
<dbReference type="PROSITE" id="PS00211">
    <property type="entry name" value="ABC_TRANSPORTER_1"/>
    <property type="match status" value="1"/>
</dbReference>
<dbReference type="SUPFAM" id="SSF52540">
    <property type="entry name" value="P-loop containing nucleoside triphosphate hydrolases"/>
    <property type="match status" value="1"/>
</dbReference>
<dbReference type="PANTHER" id="PTHR42711:SF15">
    <property type="entry name" value="ABC-TYPE MULTIDRUG TRANSPORT SYSTEM, ATPASE COMPONENT"/>
    <property type="match status" value="1"/>
</dbReference>
<dbReference type="GO" id="GO:0005524">
    <property type="term" value="F:ATP binding"/>
    <property type="evidence" value="ECO:0007669"/>
    <property type="project" value="UniProtKB-KW"/>
</dbReference>
<dbReference type="EMBL" id="CP046640">
    <property type="protein sequence ID" value="QTL97449.1"/>
    <property type="molecule type" value="Genomic_DNA"/>
</dbReference>
<name>A0A8A7KDE9_9FIRM</name>
<keyword evidence="1" id="KW-0813">Transport</keyword>
<dbReference type="AlphaFoldDB" id="A0A8A7KDE9"/>
<reference evidence="5" key="1">
    <citation type="submission" date="2019-12" db="EMBL/GenBank/DDBJ databases">
        <authorList>
            <person name="zhang j."/>
            <person name="sun C.M."/>
        </authorList>
    </citation>
    <scope>NUCLEOTIDE SEQUENCE</scope>
    <source>
        <strain evidence="5">NS-1</strain>
    </source>
</reference>
<sequence>MLVIKNLSKTYANGKIEALKNVNLSIEEGEFTALLGQNGAGKSTLINILAGNVKKSSGTVQIGRYDLDSDELATKRIIGVVPQEVALDTFFTVKEILEIQSGYFGIKNNNQYIDELLEILSLQDKKRASIRGLSGGMRRRLLIAKALVHQPKILILDEPTAGVDVDLRNSMHEFLEKLHQLGITIILTTHYLEEAEKLCKRVIIIDKGRIIKDEPKEELLENYSTNISLEIDFDKELGKDDIRFLNKYNPRVVKTRVYLDILKKDLTKLFRDMTEMELEFNNINVKKQSLQDVYLSLVKE</sequence>
<dbReference type="InterPro" id="IPR050763">
    <property type="entry name" value="ABC_transporter_ATP-binding"/>
</dbReference>
<evidence type="ECO:0000313" key="5">
    <source>
        <dbReference type="EMBL" id="QTL97449.1"/>
    </source>
</evidence>
<gene>
    <name evidence="5" type="ORF">GM661_05355</name>
</gene>
<dbReference type="GO" id="GO:0016887">
    <property type="term" value="F:ATP hydrolysis activity"/>
    <property type="evidence" value="ECO:0007669"/>
    <property type="project" value="InterPro"/>
</dbReference>
<dbReference type="InterPro" id="IPR003439">
    <property type="entry name" value="ABC_transporter-like_ATP-bd"/>
</dbReference>
<dbReference type="Pfam" id="PF00005">
    <property type="entry name" value="ABC_tran"/>
    <property type="match status" value="1"/>
</dbReference>
<dbReference type="SMART" id="SM00382">
    <property type="entry name" value="AAA"/>
    <property type="match status" value="1"/>
</dbReference>
<keyword evidence="2" id="KW-0547">Nucleotide-binding</keyword>
<dbReference type="Gene3D" id="3.40.50.300">
    <property type="entry name" value="P-loop containing nucleotide triphosphate hydrolases"/>
    <property type="match status" value="1"/>
</dbReference>
<dbReference type="PROSITE" id="PS50893">
    <property type="entry name" value="ABC_TRANSPORTER_2"/>
    <property type="match status" value="1"/>
</dbReference>
<dbReference type="InterPro" id="IPR017871">
    <property type="entry name" value="ABC_transporter-like_CS"/>
</dbReference>
<dbReference type="PANTHER" id="PTHR42711">
    <property type="entry name" value="ABC TRANSPORTER ATP-BINDING PROTEIN"/>
    <property type="match status" value="1"/>
</dbReference>
<dbReference type="InterPro" id="IPR027417">
    <property type="entry name" value="P-loop_NTPase"/>
</dbReference>
<keyword evidence="6" id="KW-1185">Reference proteome</keyword>
<accession>A0A8A7KDE9</accession>